<evidence type="ECO:0000256" key="1">
    <source>
        <dbReference type="SAM" id="SignalP"/>
    </source>
</evidence>
<evidence type="ECO:0000313" key="3">
    <source>
        <dbReference type="Proteomes" id="UP000277580"/>
    </source>
</evidence>
<gene>
    <name evidence="2" type="ORF">P167DRAFT_107125</name>
</gene>
<accession>A0A3N4L6N5</accession>
<keyword evidence="3" id="KW-1185">Reference proteome</keyword>
<keyword evidence="1" id="KW-0732">Signal</keyword>
<name>A0A3N4L6N5_9PEZI</name>
<feature type="chain" id="PRO_5018148176" evidence="1">
    <location>
        <begin position="19"/>
        <end position="82"/>
    </location>
</feature>
<dbReference type="EMBL" id="ML119122">
    <property type="protein sequence ID" value="RPB13655.1"/>
    <property type="molecule type" value="Genomic_DNA"/>
</dbReference>
<dbReference type="InParanoid" id="A0A3N4L6N5"/>
<evidence type="ECO:0000313" key="2">
    <source>
        <dbReference type="EMBL" id="RPB13655.1"/>
    </source>
</evidence>
<dbReference type="AlphaFoldDB" id="A0A3N4L6N5"/>
<feature type="signal peptide" evidence="1">
    <location>
        <begin position="1"/>
        <end position="18"/>
    </location>
</feature>
<organism evidence="2 3">
    <name type="scientific">Morchella conica CCBAS932</name>
    <dbReference type="NCBI Taxonomy" id="1392247"/>
    <lineage>
        <taxon>Eukaryota</taxon>
        <taxon>Fungi</taxon>
        <taxon>Dikarya</taxon>
        <taxon>Ascomycota</taxon>
        <taxon>Pezizomycotina</taxon>
        <taxon>Pezizomycetes</taxon>
        <taxon>Pezizales</taxon>
        <taxon>Morchellaceae</taxon>
        <taxon>Morchella</taxon>
    </lineage>
</organism>
<reference evidence="2 3" key="1">
    <citation type="journal article" date="2018" name="Nat. Ecol. Evol.">
        <title>Pezizomycetes genomes reveal the molecular basis of ectomycorrhizal truffle lifestyle.</title>
        <authorList>
            <person name="Murat C."/>
            <person name="Payen T."/>
            <person name="Noel B."/>
            <person name="Kuo A."/>
            <person name="Morin E."/>
            <person name="Chen J."/>
            <person name="Kohler A."/>
            <person name="Krizsan K."/>
            <person name="Balestrini R."/>
            <person name="Da Silva C."/>
            <person name="Montanini B."/>
            <person name="Hainaut M."/>
            <person name="Levati E."/>
            <person name="Barry K.W."/>
            <person name="Belfiori B."/>
            <person name="Cichocki N."/>
            <person name="Clum A."/>
            <person name="Dockter R.B."/>
            <person name="Fauchery L."/>
            <person name="Guy J."/>
            <person name="Iotti M."/>
            <person name="Le Tacon F."/>
            <person name="Lindquist E.A."/>
            <person name="Lipzen A."/>
            <person name="Malagnac F."/>
            <person name="Mello A."/>
            <person name="Molinier V."/>
            <person name="Miyauchi S."/>
            <person name="Poulain J."/>
            <person name="Riccioni C."/>
            <person name="Rubini A."/>
            <person name="Sitrit Y."/>
            <person name="Splivallo R."/>
            <person name="Traeger S."/>
            <person name="Wang M."/>
            <person name="Zifcakova L."/>
            <person name="Wipf D."/>
            <person name="Zambonelli A."/>
            <person name="Paolocci F."/>
            <person name="Nowrousian M."/>
            <person name="Ottonello S."/>
            <person name="Baldrian P."/>
            <person name="Spatafora J.W."/>
            <person name="Henrissat B."/>
            <person name="Nagy L.G."/>
            <person name="Aury J.M."/>
            <person name="Wincker P."/>
            <person name="Grigoriev I.V."/>
            <person name="Bonfante P."/>
            <person name="Martin F.M."/>
        </authorList>
    </citation>
    <scope>NUCLEOTIDE SEQUENCE [LARGE SCALE GENOMIC DNA]</scope>
    <source>
        <strain evidence="2 3">CCBAS932</strain>
    </source>
</reference>
<dbReference type="Proteomes" id="UP000277580">
    <property type="component" value="Unassembled WGS sequence"/>
</dbReference>
<sequence length="82" mass="8642">MVPVVCSSLLFACLHCYGSDELMVHDSVCVYGIFLFPCYFSPLVGVLGSTGGGVFGGGVGSRIEDEVNKVNNRMAFLLSDGS</sequence>
<proteinExistence type="predicted"/>
<protein>
    <submittedName>
        <fullName evidence="2">Uncharacterized protein</fullName>
    </submittedName>
</protein>